<sequence>MKLKNISSKTLPAIDESIKECVNLGQWLLFKSSSIKEKDDACFYLKVGHNIFGLDKIGNITHEIGGEVDDLSIDELFYFSDIPRPNSLSNLTVAVMR</sequence>
<dbReference type="EMBL" id="BAABJE010000005">
    <property type="protein sequence ID" value="GAA4791022.1"/>
    <property type="molecule type" value="Genomic_DNA"/>
</dbReference>
<evidence type="ECO:0000313" key="2">
    <source>
        <dbReference type="Proteomes" id="UP001499959"/>
    </source>
</evidence>
<gene>
    <name evidence="1" type="ORF">GCM10023307_15460</name>
</gene>
<name>A0ABP9B5S4_9GAMM</name>
<dbReference type="Proteomes" id="UP001499959">
    <property type="component" value="Unassembled WGS sequence"/>
</dbReference>
<keyword evidence="2" id="KW-1185">Reference proteome</keyword>
<dbReference type="RefSeq" id="WP_345302732.1">
    <property type="nucleotide sequence ID" value="NZ_BAABJE010000005.1"/>
</dbReference>
<protein>
    <submittedName>
        <fullName evidence="1">Uncharacterized protein</fullName>
    </submittedName>
</protein>
<reference evidence="2" key="1">
    <citation type="journal article" date="2019" name="Int. J. Syst. Evol. Microbiol.">
        <title>The Global Catalogue of Microorganisms (GCM) 10K type strain sequencing project: providing services to taxonomists for standard genome sequencing and annotation.</title>
        <authorList>
            <consortium name="The Broad Institute Genomics Platform"/>
            <consortium name="The Broad Institute Genome Sequencing Center for Infectious Disease"/>
            <person name="Wu L."/>
            <person name="Ma J."/>
        </authorList>
    </citation>
    <scope>NUCLEOTIDE SEQUENCE [LARGE SCALE GENOMIC DNA]</scope>
    <source>
        <strain evidence="2">JCM 18204</strain>
    </source>
</reference>
<comment type="caution">
    <text evidence="1">The sequence shown here is derived from an EMBL/GenBank/DDBJ whole genome shotgun (WGS) entry which is preliminary data.</text>
</comment>
<organism evidence="1 2">
    <name type="scientific">Lysobacter hankyongensis</name>
    <dbReference type="NCBI Taxonomy" id="1176535"/>
    <lineage>
        <taxon>Bacteria</taxon>
        <taxon>Pseudomonadati</taxon>
        <taxon>Pseudomonadota</taxon>
        <taxon>Gammaproteobacteria</taxon>
        <taxon>Lysobacterales</taxon>
        <taxon>Lysobacteraceae</taxon>
        <taxon>Lysobacter</taxon>
    </lineage>
</organism>
<evidence type="ECO:0000313" key="1">
    <source>
        <dbReference type="EMBL" id="GAA4791022.1"/>
    </source>
</evidence>
<accession>A0ABP9B5S4</accession>
<proteinExistence type="predicted"/>